<dbReference type="SMART" id="SM01100">
    <property type="entry name" value="CRAL_TRIO_N"/>
    <property type="match status" value="2"/>
</dbReference>
<evidence type="ECO:0000259" key="1">
    <source>
        <dbReference type="PROSITE" id="PS50191"/>
    </source>
</evidence>
<organism evidence="2 3">
    <name type="scientific">Bicyclus anynana</name>
    <name type="common">Squinting bush brown butterfly</name>
    <dbReference type="NCBI Taxonomy" id="110368"/>
    <lineage>
        <taxon>Eukaryota</taxon>
        <taxon>Metazoa</taxon>
        <taxon>Ecdysozoa</taxon>
        <taxon>Arthropoda</taxon>
        <taxon>Hexapoda</taxon>
        <taxon>Insecta</taxon>
        <taxon>Pterygota</taxon>
        <taxon>Neoptera</taxon>
        <taxon>Endopterygota</taxon>
        <taxon>Lepidoptera</taxon>
        <taxon>Glossata</taxon>
        <taxon>Ditrysia</taxon>
        <taxon>Papilionoidea</taxon>
        <taxon>Nymphalidae</taxon>
        <taxon>Satyrinae</taxon>
        <taxon>Satyrini</taxon>
        <taxon>Mycalesina</taxon>
        <taxon>Bicyclus</taxon>
    </lineage>
</organism>
<feature type="domain" description="CRAL-TRIO" evidence="1">
    <location>
        <begin position="418"/>
        <end position="584"/>
    </location>
</feature>
<dbReference type="CDD" id="cd00170">
    <property type="entry name" value="SEC14"/>
    <property type="match status" value="2"/>
</dbReference>
<dbReference type="GO" id="GO:0016020">
    <property type="term" value="C:membrane"/>
    <property type="evidence" value="ECO:0007669"/>
    <property type="project" value="TreeGrafter"/>
</dbReference>
<dbReference type="Pfam" id="PF00650">
    <property type="entry name" value="CRAL_TRIO"/>
    <property type="match status" value="2"/>
</dbReference>
<gene>
    <name evidence="3" type="primary">LOC112057396</name>
</gene>
<dbReference type="Gene3D" id="1.20.5.1200">
    <property type="entry name" value="Alpha-tocopherol transfer"/>
    <property type="match status" value="2"/>
</dbReference>
<dbReference type="Gene3D" id="3.40.525.10">
    <property type="entry name" value="CRAL-TRIO lipid binding domain"/>
    <property type="match status" value="2"/>
</dbReference>
<dbReference type="PROSITE" id="PS50191">
    <property type="entry name" value="CRAL_TRIO"/>
    <property type="match status" value="2"/>
</dbReference>
<protein>
    <submittedName>
        <fullName evidence="3">Uncharacterized protein LOC112057396</fullName>
    </submittedName>
</protein>
<dbReference type="RefSeq" id="XP_023953649.1">
    <property type="nucleotide sequence ID" value="XM_024097881.2"/>
</dbReference>
<dbReference type="InterPro" id="IPR001251">
    <property type="entry name" value="CRAL-TRIO_dom"/>
</dbReference>
<dbReference type="GO" id="GO:1902936">
    <property type="term" value="F:phosphatidylinositol bisphosphate binding"/>
    <property type="evidence" value="ECO:0007669"/>
    <property type="project" value="TreeGrafter"/>
</dbReference>
<accession>A0A6J1P756</accession>
<dbReference type="InterPro" id="IPR036273">
    <property type="entry name" value="CRAL/TRIO_N_dom_sf"/>
</dbReference>
<name>A0A6J1P756_BICAN</name>
<dbReference type="PANTHER" id="PTHR10174">
    <property type="entry name" value="ALPHA-TOCOPHEROL TRANSFER PROTEIN-RELATED"/>
    <property type="match status" value="1"/>
</dbReference>
<dbReference type="PRINTS" id="PR00180">
    <property type="entry name" value="CRETINALDHBP"/>
</dbReference>
<dbReference type="InterPro" id="IPR036865">
    <property type="entry name" value="CRAL-TRIO_dom_sf"/>
</dbReference>
<evidence type="ECO:0000313" key="2">
    <source>
        <dbReference type="Proteomes" id="UP001652582"/>
    </source>
</evidence>
<keyword evidence="2" id="KW-1185">Reference proteome</keyword>
<feature type="domain" description="CRAL-TRIO" evidence="1">
    <location>
        <begin position="108"/>
        <end position="273"/>
    </location>
</feature>
<dbReference type="Proteomes" id="UP001652582">
    <property type="component" value="Chromosome 3"/>
</dbReference>
<dbReference type="AlphaFoldDB" id="A0A6J1P756"/>
<dbReference type="SUPFAM" id="SSF46938">
    <property type="entry name" value="CRAL/TRIO N-terminal domain"/>
    <property type="match status" value="2"/>
</dbReference>
<dbReference type="SMART" id="SM00516">
    <property type="entry name" value="SEC14"/>
    <property type="match status" value="2"/>
</dbReference>
<dbReference type="OrthoDB" id="6682367at2759"/>
<dbReference type="SUPFAM" id="SSF52087">
    <property type="entry name" value="CRAL/TRIO domain"/>
    <property type="match status" value="2"/>
</dbReference>
<evidence type="ECO:0000313" key="3">
    <source>
        <dbReference type="RefSeq" id="XP_023953649.1"/>
    </source>
</evidence>
<proteinExistence type="predicted"/>
<dbReference type="PANTHER" id="PTHR10174:SF216">
    <property type="entry name" value="CRAL-TRIO DOMAIN-CONTAINING PROTEIN-RELATED"/>
    <property type="match status" value="1"/>
</dbReference>
<dbReference type="KEGG" id="bany:112057396"/>
<dbReference type="Gene3D" id="1.10.8.20">
    <property type="entry name" value="N-terminal domain of phosphatidylinositol transfer protein sec14p"/>
    <property type="match status" value="2"/>
</dbReference>
<dbReference type="InterPro" id="IPR011074">
    <property type="entry name" value="CRAL/TRIO_N_dom"/>
</dbReference>
<sequence length="637" mass="73175">MFIYYLLSFGTENMVLITSMIRKLSPELAKIAKNELNENPNQVAEDLRHIREWISKQPHLKARTDDQWLIAILRGCKFSLERVKTKLDLFYTLRTTAPEVTLRLKPTEPSFFEFLKLGTCVILRQPKDVLHPSIILIRAGEYNPEKNNVADIMCVLYYLVQILVIENDIATVMGTMIVVDYEKVTLSHLTQASPSILKKLVAVSQDSLPLRFKGSHHVNVPSGIEIIFKLISGFLGEKARNRLRIYKSNEELLKRLPEEAIPVEYGGKGGTINELIDYWASKIEKYKPYLEQELQFGTDESKRVNNGKDLKDLNNQGSFRKLDIDCTMTSIREICPALQIRAQNELNEVPSRTSSDIQALRDWLKKQPHLKSVTPSDQWLIGFLRGNKFSLERSKEKLDMSYTLRSVLPDIAQNRDPFDPVIQDILKMGYYLPIRSTLTEDASRIVLSRFNETCKKHHLIQIVKVCFMIAEIMILEDDNFIIGGEDVLVDLKGAGLNIFTQWTPTVAKQVLTMVEKALPVRMRSCHILHTPPGFEAGYALLKAFISEKFTERFFVYSKMTDAIYDKFPRKVLPVEYGGDNGTIQELIDHWKVKVESYRDWFLLEAEQRSEETLRLGEPKTSSSLFGVEGSFRKLEVD</sequence>
<dbReference type="GeneID" id="112057396"/>
<reference evidence="3" key="1">
    <citation type="submission" date="2025-08" db="UniProtKB">
        <authorList>
            <consortium name="RefSeq"/>
        </authorList>
    </citation>
    <scope>IDENTIFICATION</scope>
</reference>